<gene>
    <name evidence="3" type="ORF">NTJ_07929</name>
</gene>
<organism evidence="3 4">
    <name type="scientific">Nesidiocoris tenuis</name>
    <dbReference type="NCBI Taxonomy" id="355587"/>
    <lineage>
        <taxon>Eukaryota</taxon>
        <taxon>Metazoa</taxon>
        <taxon>Ecdysozoa</taxon>
        <taxon>Arthropoda</taxon>
        <taxon>Hexapoda</taxon>
        <taxon>Insecta</taxon>
        <taxon>Pterygota</taxon>
        <taxon>Neoptera</taxon>
        <taxon>Paraneoptera</taxon>
        <taxon>Hemiptera</taxon>
        <taxon>Heteroptera</taxon>
        <taxon>Panheteroptera</taxon>
        <taxon>Cimicomorpha</taxon>
        <taxon>Miridae</taxon>
        <taxon>Dicyphina</taxon>
        <taxon>Nesidiocoris</taxon>
    </lineage>
</organism>
<protein>
    <recommendedName>
        <fullName evidence="5">Cysteine and tyrosine-rich protein 1</fullName>
    </recommendedName>
</protein>
<proteinExistence type="predicted"/>
<name>A0ABN7ASE1_9HEMI</name>
<dbReference type="Proteomes" id="UP001307889">
    <property type="component" value="Chromosome 6"/>
</dbReference>
<accession>A0ABN7ASE1</accession>
<evidence type="ECO:0000313" key="3">
    <source>
        <dbReference type="EMBL" id="BES95120.1"/>
    </source>
</evidence>
<keyword evidence="2" id="KW-0472">Membrane</keyword>
<reference evidence="3 4" key="1">
    <citation type="submission" date="2023-09" db="EMBL/GenBank/DDBJ databases">
        <title>Nesidiocoris tenuis whole genome shotgun sequence.</title>
        <authorList>
            <person name="Shibata T."/>
            <person name="Shimoda M."/>
            <person name="Kobayashi T."/>
            <person name="Uehara T."/>
        </authorList>
    </citation>
    <scope>NUCLEOTIDE SEQUENCE [LARGE SCALE GENOMIC DNA]</scope>
    <source>
        <strain evidence="3 4">Japan</strain>
    </source>
</reference>
<evidence type="ECO:0000256" key="1">
    <source>
        <dbReference type="SAM" id="MobiDB-lite"/>
    </source>
</evidence>
<dbReference type="EMBL" id="AP028914">
    <property type="protein sequence ID" value="BES95120.1"/>
    <property type="molecule type" value="Genomic_DNA"/>
</dbReference>
<evidence type="ECO:0000313" key="4">
    <source>
        <dbReference type="Proteomes" id="UP001307889"/>
    </source>
</evidence>
<feature type="transmembrane region" description="Helical" evidence="2">
    <location>
        <begin position="35"/>
        <end position="63"/>
    </location>
</feature>
<keyword evidence="4" id="KW-1185">Reference proteome</keyword>
<feature type="compositionally biased region" description="Polar residues" evidence="1">
    <location>
        <begin position="94"/>
        <end position="104"/>
    </location>
</feature>
<keyword evidence="2" id="KW-1133">Transmembrane helix</keyword>
<feature type="region of interest" description="Disordered" evidence="1">
    <location>
        <begin position="94"/>
        <end position="114"/>
    </location>
</feature>
<evidence type="ECO:0008006" key="5">
    <source>
        <dbReference type="Google" id="ProtNLM"/>
    </source>
</evidence>
<evidence type="ECO:0000256" key="2">
    <source>
        <dbReference type="SAM" id="Phobius"/>
    </source>
</evidence>
<sequence>MGGVISWFYSAYYSVDQWAYQTWQELVIQEQQHPVILAIALIIVLSLVVSLICNLCSCCWALCCYRPKYPGYHPVYANEKHNYAAIPSATQPPYNPNAPSTSKGYVNPVPVQEV</sequence>
<keyword evidence="2" id="KW-0812">Transmembrane</keyword>